<dbReference type="PROSITE" id="PS50104">
    <property type="entry name" value="TIR"/>
    <property type="match status" value="1"/>
</dbReference>
<dbReference type="Proteomes" id="UP000233551">
    <property type="component" value="Unassembled WGS sequence"/>
</dbReference>
<evidence type="ECO:0000313" key="5">
    <source>
        <dbReference type="EMBL" id="PKI39253.1"/>
    </source>
</evidence>
<dbReference type="GO" id="GO:0030246">
    <property type="term" value="F:carbohydrate binding"/>
    <property type="evidence" value="ECO:0007669"/>
    <property type="project" value="UniProtKB-KW"/>
</dbReference>
<dbReference type="Gene3D" id="3.40.50.10140">
    <property type="entry name" value="Toll/interleukin-1 receptor homology (TIR) domain"/>
    <property type="match status" value="1"/>
</dbReference>
<dbReference type="Gene3D" id="2.100.10.30">
    <property type="entry name" value="Jacalin-like lectin domain"/>
    <property type="match status" value="3"/>
</dbReference>
<sequence>MDYLRDICPLFHKDVASLGAFRQTNNHHKPMPRLPPPVPSSSSPQWKYDVFVSFQGEDTRKGFASHLFRVLKQADIHCYRDEDRDERGGGVVGPMLMDAIRQSRIAIVLFSKCYADSRWCLQELLEILKCNRELRGHGHEVIPTFYDVEPSEFRSKSGAFGKGFRRSKARDKEEKEPWKVALVEAGTLSVWHLENDANAYIGGFLWPSRLWGPFLSEKIIDEWCQILEKLVGSPRLDSIGIYMGSVSSLYHYRPVGPYGGQVGYSFDDGIRTTVRKIVVVVASAIQSITIGYEHNGSLVRSSTYGGTLADEQGKAYALSGGKIVGFYGKGHASLRLIGAHLEPVSHVHPFTNIGPFGGEDSDCWDDGKFNGLKRIVITWGWVIDSVSFLYDNDGITAAETRHGGTGGSNFGAVELDYPDEYMASMAGYYVEFDGHIVVIGFHGRSSNYLESIGAHFGPVYHLHPLKTLGPFGDDSGHPWNDSWDVGNHSGLRQINIRCATIIDSICCIYDDNGNSVQASTHGGDRGEPNQIILDHPDEYLTSISGYAGKFLDEITIRSLTFQSNKKTHGPFGIREGKHFSFSSNIGKIIGFHGSSSTYLNSIGVHTELLSSNNPSIKLLELE</sequence>
<comment type="caution">
    <text evidence="5">The sequence shown here is derived from an EMBL/GenBank/DDBJ whole genome shotgun (WGS) entry which is preliminary data.</text>
</comment>
<dbReference type="InterPro" id="IPR036404">
    <property type="entry name" value="Jacalin-like_lectin_dom_sf"/>
</dbReference>
<feature type="domain" description="TIR" evidence="3">
    <location>
        <begin position="46"/>
        <end position="230"/>
    </location>
</feature>
<dbReference type="Pfam" id="PF01419">
    <property type="entry name" value="Jacalin"/>
    <property type="match status" value="3"/>
</dbReference>
<comment type="similarity">
    <text evidence="1">Belongs to the jacalin lectin family.</text>
</comment>
<dbReference type="FunFam" id="2.100.10.30:FF:000001">
    <property type="entry name" value="Jacalin-related lectin 33"/>
    <property type="match status" value="1"/>
</dbReference>
<reference evidence="5 6" key="1">
    <citation type="submission" date="2017-11" db="EMBL/GenBank/DDBJ databases">
        <title>De-novo sequencing of pomegranate (Punica granatum L.) genome.</title>
        <authorList>
            <person name="Akparov Z."/>
            <person name="Amiraslanov A."/>
            <person name="Hajiyeva S."/>
            <person name="Abbasov M."/>
            <person name="Kaur K."/>
            <person name="Hamwieh A."/>
            <person name="Solovyev V."/>
            <person name="Salamov A."/>
            <person name="Braich B."/>
            <person name="Kosarev P."/>
            <person name="Mahmoud A."/>
            <person name="Hajiyev E."/>
            <person name="Babayeva S."/>
            <person name="Izzatullayeva V."/>
            <person name="Mammadov A."/>
            <person name="Mammadov A."/>
            <person name="Sharifova S."/>
            <person name="Ojaghi J."/>
            <person name="Eynullazada K."/>
            <person name="Bayramov B."/>
            <person name="Abdulazimova A."/>
            <person name="Shahmuradov I."/>
        </authorList>
    </citation>
    <scope>NUCLEOTIDE SEQUENCE [LARGE SCALE GENOMIC DNA]</scope>
    <source>
        <strain evidence="6">cv. AG2017</strain>
        <tissue evidence="5">Leaf</tissue>
    </source>
</reference>
<dbReference type="SMART" id="SM00255">
    <property type="entry name" value="TIR"/>
    <property type="match status" value="1"/>
</dbReference>
<feature type="domain" description="Jacalin-type lectin" evidence="4">
    <location>
        <begin position="465"/>
        <end position="608"/>
    </location>
</feature>
<keyword evidence="6" id="KW-1185">Reference proteome</keyword>
<name>A0A2I0I616_PUNGR</name>
<dbReference type="CDD" id="cd09612">
    <property type="entry name" value="Jacalin"/>
    <property type="match status" value="1"/>
</dbReference>
<dbReference type="SUPFAM" id="SSF51101">
    <property type="entry name" value="Mannose-binding lectins"/>
    <property type="match status" value="3"/>
</dbReference>
<dbReference type="SMART" id="SM00915">
    <property type="entry name" value="Jacalin"/>
    <property type="match status" value="3"/>
</dbReference>
<dbReference type="PANTHER" id="PTHR47293:SF15">
    <property type="entry name" value="JACALIN-RELATED LECTIN 19"/>
    <property type="match status" value="1"/>
</dbReference>
<proteinExistence type="inferred from homology"/>
<dbReference type="InterPro" id="IPR001229">
    <property type="entry name" value="Jacalin-like_lectin_dom"/>
</dbReference>
<evidence type="ECO:0000256" key="1">
    <source>
        <dbReference type="ARBA" id="ARBA00006568"/>
    </source>
</evidence>
<dbReference type="PROSITE" id="PS51752">
    <property type="entry name" value="JACALIN_LECTIN"/>
    <property type="match status" value="2"/>
</dbReference>
<organism evidence="5 6">
    <name type="scientific">Punica granatum</name>
    <name type="common">Pomegranate</name>
    <dbReference type="NCBI Taxonomy" id="22663"/>
    <lineage>
        <taxon>Eukaryota</taxon>
        <taxon>Viridiplantae</taxon>
        <taxon>Streptophyta</taxon>
        <taxon>Embryophyta</taxon>
        <taxon>Tracheophyta</taxon>
        <taxon>Spermatophyta</taxon>
        <taxon>Magnoliopsida</taxon>
        <taxon>eudicotyledons</taxon>
        <taxon>Gunneridae</taxon>
        <taxon>Pentapetalae</taxon>
        <taxon>rosids</taxon>
        <taxon>malvids</taxon>
        <taxon>Myrtales</taxon>
        <taxon>Lythraceae</taxon>
        <taxon>Punica</taxon>
    </lineage>
</organism>
<accession>A0A2I0I616</accession>
<dbReference type="Pfam" id="PF01582">
    <property type="entry name" value="TIR"/>
    <property type="match status" value="1"/>
</dbReference>
<protein>
    <submittedName>
        <fullName evidence="5">Uncharacterized protein</fullName>
    </submittedName>
</protein>
<dbReference type="GO" id="GO:0007165">
    <property type="term" value="P:signal transduction"/>
    <property type="evidence" value="ECO:0007669"/>
    <property type="project" value="InterPro"/>
</dbReference>
<keyword evidence="2" id="KW-0430">Lectin</keyword>
<dbReference type="AlphaFoldDB" id="A0A2I0I616"/>
<dbReference type="InterPro" id="IPR035897">
    <property type="entry name" value="Toll_tir_struct_dom_sf"/>
</dbReference>
<dbReference type="PANTHER" id="PTHR47293">
    <property type="entry name" value="JACALIN-RELATED LECTIN 3"/>
    <property type="match status" value="1"/>
</dbReference>
<feature type="domain" description="Jacalin-type lectin" evidence="4">
    <location>
        <begin position="350"/>
        <end position="458"/>
    </location>
</feature>
<evidence type="ECO:0000313" key="6">
    <source>
        <dbReference type="Proteomes" id="UP000233551"/>
    </source>
</evidence>
<dbReference type="STRING" id="22663.A0A2I0I616"/>
<dbReference type="SUPFAM" id="SSF52200">
    <property type="entry name" value="Toll/Interleukin receptor TIR domain"/>
    <property type="match status" value="1"/>
</dbReference>
<gene>
    <name evidence="5" type="ORF">CRG98_040309</name>
</gene>
<evidence type="ECO:0000256" key="2">
    <source>
        <dbReference type="ARBA" id="ARBA00022734"/>
    </source>
</evidence>
<evidence type="ECO:0000259" key="4">
    <source>
        <dbReference type="PROSITE" id="PS51752"/>
    </source>
</evidence>
<dbReference type="InterPro" id="IPR000157">
    <property type="entry name" value="TIR_dom"/>
</dbReference>
<dbReference type="InterPro" id="IPR033734">
    <property type="entry name" value="Jacalin-like_lectin_dom_plant"/>
</dbReference>
<evidence type="ECO:0000259" key="3">
    <source>
        <dbReference type="PROSITE" id="PS50104"/>
    </source>
</evidence>
<dbReference type="EMBL" id="PGOL01003834">
    <property type="protein sequence ID" value="PKI39253.1"/>
    <property type="molecule type" value="Genomic_DNA"/>
</dbReference>